<dbReference type="EMBL" id="JABXWD010000342">
    <property type="protein sequence ID" value="MBV6342787.1"/>
    <property type="molecule type" value="Genomic_DNA"/>
</dbReference>
<feature type="non-terminal residue" evidence="2">
    <location>
        <position position="827"/>
    </location>
</feature>
<organism evidence="2 3">
    <name type="scientific">Candidatus Magnetobacterium casense</name>
    <dbReference type="NCBI Taxonomy" id="1455061"/>
    <lineage>
        <taxon>Bacteria</taxon>
        <taxon>Pseudomonadati</taxon>
        <taxon>Nitrospirota</taxon>
        <taxon>Thermodesulfovibrionia</taxon>
        <taxon>Thermodesulfovibrionales</taxon>
        <taxon>Candidatus Magnetobacteriaceae</taxon>
        <taxon>Candidatus Magnetobacterium</taxon>
    </lineage>
</organism>
<feature type="domain" description="Bacterial repeat" evidence="1">
    <location>
        <begin position="444"/>
        <end position="498"/>
    </location>
</feature>
<dbReference type="RefSeq" id="WP_218253400.1">
    <property type="nucleotide sequence ID" value="NZ_JABXWD010000342.1"/>
</dbReference>
<feature type="domain" description="Bacterial repeat" evidence="1">
    <location>
        <begin position="609"/>
        <end position="669"/>
    </location>
</feature>
<feature type="domain" description="Bacterial repeat" evidence="1">
    <location>
        <begin position="688"/>
        <end position="752"/>
    </location>
</feature>
<evidence type="ECO:0000313" key="3">
    <source>
        <dbReference type="Proteomes" id="UP001196980"/>
    </source>
</evidence>
<proteinExistence type="predicted"/>
<sequence>MKNERQRSTAIGLLLAAFALLWLFGNVELGFAGSVCTCSGEDCNDYYDLQIQKYGTGSGSINWSYSYYAKLNSGTISTYPYDLWIPHYYSSCATVTLEAVPDDNSYLSDLNGSSSSTTSWLMTSTAVATVTFKTAYTLTVTTAGTGSGSVSDSSSLLTWNGSAGTYTHYAPNTSVKLTAVPASDSYFAGWSGGGCSGTSSTCTVTMSAAQSVAATFNTGATLTLALGSSVSSIYTVTNLISVSATPSETLTVDGSTNTATATYPFDTVVKLTAGDLGSGSFSSWSGDCSGTSSTCTLTMSANKSVTASYTLNKYTLTVTNAGTGFGYETANKSGGSMSSDGTLYSGSYSYGTSVVIYPNYYNSSTSSSTSTLSGWSGCDSTQTWYTGGPLTCTKAIYKNEKVTATFDCTAGCVTLTVTKDGTAASSSSVTASTGTLSWSGDGYTGTASYAVNKSVTLTANAASGTTFAGWTGCDSTSGSTCTVAMSAAQNVTATFNTITYPLTITTTGTNTATTVAVSTGTLSGSNPYTATYDTGTSVTIVVTTPTSDFIVSWSGGGCSGTGSTCTVTMSQAQDVTVTISVAQTLTISKITEPSSTGSVGVSTGTISWSGTTTALIGTAKYVTDTSVTLTASASSGSIFTGWSGSCSGTDSTCTLTMSKARNVTATFNVAKTLTVTKVGSGSIAPDSGTLSGSNGIYKAYYSGGTSVTLTAYPATGYTFTGWTGCDINDSHTPTTCVVYMKSDKNVTATFSYSGYTLTITKSPNAGGSVGVSTGSLSGSNPYTASYATGTSVTITATPYSGYAFTGWSGDCSGTSSTCTVTMSAAKN</sequence>
<accession>A0ABS6S2D3</accession>
<dbReference type="NCBIfam" id="TIGR02543">
    <property type="entry name" value="List_Bact_rpt"/>
    <property type="match status" value="1"/>
</dbReference>
<feature type="domain" description="Bacterial repeat" evidence="1">
    <location>
        <begin position="160"/>
        <end position="218"/>
    </location>
</feature>
<reference evidence="2 3" key="1">
    <citation type="journal article" date="2020" name="J Geophys Res Biogeosci">
        <title>Magnetotaxis as an Adaptation to Enable Bacterial Shuttling of Microbial Sulfur and Sulfur Cycling Across Aquatic Oxic#Anoxic Interfaces.</title>
        <authorList>
            <person name="Li J."/>
            <person name="Liu P."/>
            <person name="Wang J."/>
            <person name="Roberts A.P."/>
            <person name="Pan Y."/>
        </authorList>
    </citation>
    <scope>NUCLEOTIDE SEQUENCE [LARGE SCALE GENOMIC DNA]</scope>
    <source>
        <strain evidence="2 3">MYR-1_YQ</strain>
    </source>
</reference>
<keyword evidence="3" id="KW-1185">Reference proteome</keyword>
<comment type="caution">
    <text evidence="2">The sequence shown here is derived from an EMBL/GenBank/DDBJ whole genome shotgun (WGS) entry which is preliminary data.</text>
</comment>
<evidence type="ECO:0000259" key="1">
    <source>
        <dbReference type="Pfam" id="PF18998"/>
    </source>
</evidence>
<evidence type="ECO:0000313" key="2">
    <source>
        <dbReference type="EMBL" id="MBV6342787.1"/>
    </source>
</evidence>
<dbReference type="Pfam" id="PF18998">
    <property type="entry name" value="Flg_new_2"/>
    <property type="match status" value="6"/>
</dbReference>
<dbReference type="InterPro" id="IPR013378">
    <property type="entry name" value="InlB-like_B-rpt"/>
</dbReference>
<feature type="domain" description="Bacterial repeat" evidence="1">
    <location>
        <begin position="774"/>
        <end position="825"/>
    </location>
</feature>
<protein>
    <recommendedName>
        <fullName evidence="1">Bacterial repeat domain-containing protein</fullName>
    </recommendedName>
</protein>
<dbReference type="InterPro" id="IPR044060">
    <property type="entry name" value="Bacterial_rp_domain"/>
</dbReference>
<name>A0ABS6S2D3_9BACT</name>
<dbReference type="Proteomes" id="UP001196980">
    <property type="component" value="Unassembled WGS sequence"/>
</dbReference>
<gene>
    <name evidence="2" type="ORF">HWQ67_14465</name>
</gene>
<feature type="domain" description="Bacterial repeat" evidence="1">
    <location>
        <begin position="254"/>
        <end position="312"/>
    </location>
</feature>